<protein>
    <recommendedName>
        <fullName evidence="4">laccase</fullName>
        <ecNumber evidence="4">1.10.3.2</ecNumber>
    </recommendedName>
</protein>
<sequence length="603" mass="65089">MRFHNLVELCLLASASLGLGEALPAQNYLWGADGMGKMVKRATTSTTSASSTSSLVADAACTNGALTRSCWGSGYSIATDFDQKHPTTGKTVTYDLTITNTTCNPDGHGDQQCLLVNGQYPGPVITANWGDTISITVHNQMQDNGTSMHWHGVRQLNSVGSDGVNGITECPIAPSKSKTYTFLATQFGTSWYHSHYSSQYGMGIVGPIVINGPASSNYDVDLGAFPVSDWYYSNADNVNILTLNALQTGGAGPAGDTILVNGTMNNGNGKYAQVTVQKGKKHRLRLINTSVDNYIRVKLDNHPFTVMTADFIPVKPLPGQDWVLLAIGQRYDVVFTANQTAGTYWFRAEVAGDCFSANNGKGRALFTYSGSTVSAPTDSNTAPPTNGCQDLVTVPYWKQAVDQSTFSAQAKTLNTGLQIPGVTANGQNLVLWALNTTAMTVKWDTPTLQYVATGNTSYPQSYDMIEIPNEGVWTYWIIQVASGSPPPAHPIHLHGHDFFVLGQESNAVFDASTASLNFANPPRRDTATLPSGGWLALAFVANNPGSWLMHCHIAWHISEGLGVQFLEAKNNIQMPDMTQFNQQCSDWKSYAKTMLYPQVDSGL</sequence>
<dbReference type="PANTHER" id="PTHR11709:SF87">
    <property type="entry name" value="LACCASE"/>
    <property type="match status" value="1"/>
</dbReference>
<feature type="chain" id="PRO_5047483290" description="laccase" evidence="10">
    <location>
        <begin position="23"/>
        <end position="603"/>
    </location>
</feature>
<dbReference type="Pfam" id="PF00394">
    <property type="entry name" value="Cu-oxidase"/>
    <property type="match status" value="1"/>
</dbReference>
<evidence type="ECO:0000256" key="2">
    <source>
        <dbReference type="ARBA" id="ARBA00001935"/>
    </source>
</evidence>
<dbReference type="InterPro" id="IPR001117">
    <property type="entry name" value="Cu-oxidase_2nd"/>
</dbReference>
<comment type="similarity">
    <text evidence="3">Belongs to the multicopper oxidase family.</text>
</comment>
<dbReference type="InterPro" id="IPR011706">
    <property type="entry name" value="Cu-oxidase_C"/>
</dbReference>
<comment type="caution">
    <text evidence="14">The sequence shown here is derived from an EMBL/GenBank/DDBJ whole genome shotgun (WGS) entry which is preliminary data.</text>
</comment>
<evidence type="ECO:0000259" key="13">
    <source>
        <dbReference type="Pfam" id="PF07732"/>
    </source>
</evidence>
<evidence type="ECO:0000259" key="11">
    <source>
        <dbReference type="Pfam" id="PF00394"/>
    </source>
</evidence>
<feature type="domain" description="Plastocyanin-like" evidence="12">
    <location>
        <begin position="445"/>
        <end position="569"/>
    </location>
</feature>
<gene>
    <name evidence="14" type="ORF">AAFC00_006078</name>
</gene>
<dbReference type="PROSITE" id="PS00080">
    <property type="entry name" value="MULTICOPPER_OXIDASE2"/>
    <property type="match status" value="1"/>
</dbReference>
<dbReference type="GeneID" id="95979777"/>
<dbReference type="PANTHER" id="PTHR11709">
    <property type="entry name" value="MULTI-COPPER OXIDASE"/>
    <property type="match status" value="1"/>
</dbReference>
<dbReference type="SUPFAM" id="SSF49503">
    <property type="entry name" value="Cupredoxins"/>
    <property type="match status" value="3"/>
</dbReference>
<keyword evidence="10" id="KW-0732">Signal</keyword>
<keyword evidence="8" id="KW-0325">Glycoprotein</keyword>
<dbReference type="Pfam" id="PF07731">
    <property type="entry name" value="Cu-oxidase_2"/>
    <property type="match status" value="1"/>
</dbReference>
<keyword evidence="15" id="KW-1185">Reference proteome</keyword>
<keyword evidence="9" id="KW-0439">Lignin degradation</keyword>
<evidence type="ECO:0000256" key="9">
    <source>
        <dbReference type="ARBA" id="ARBA00023185"/>
    </source>
</evidence>
<comment type="cofactor">
    <cofactor evidence="2">
        <name>Cu cation</name>
        <dbReference type="ChEBI" id="CHEBI:23378"/>
    </cofactor>
</comment>
<dbReference type="Gene3D" id="2.60.40.420">
    <property type="entry name" value="Cupredoxins - blue copper proteins"/>
    <property type="match status" value="3"/>
</dbReference>
<dbReference type="EC" id="1.10.3.2" evidence="4"/>
<evidence type="ECO:0000256" key="1">
    <source>
        <dbReference type="ARBA" id="ARBA00000349"/>
    </source>
</evidence>
<dbReference type="Proteomes" id="UP001562354">
    <property type="component" value="Unassembled WGS sequence"/>
</dbReference>
<comment type="catalytic activity">
    <reaction evidence="1">
        <text>4 hydroquinone + O2 = 4 benzosemiquinone + 2 H2O</text>
        <dbReference type="Rhea" id="RHEA:11276"/>
        <dbReference type="ChEBI" id="CHEBI:15377"/>
        <dbReference type="ChEBI" id="CHEBI:15379"/>
        <dbReference type="ChEBI" id="CHEBI:17594"/>
        <dbReference type="ChEBI" id="CHEBI:17977"/>
        <dbReference type="EC" id="1.10.3.2"/>
    </reaction>
</comment>
<evidence type="ECO:0000256" key="3">
    <source>
        <dbReference type="ARBA" id="ARBA00010609"/>
    </source>
</evidence>
<evidence type="ECO:0000256" key="4">
    <source>
        <dbReference type="ARBA" id="ARBA00012297"/>
    </source>
</evidence>
<dbReference type="EMBL" id="JBFMKM010000013">
    <property type="protein sequence ID" value="KAL1301899.1"/>
    <property type="molecule type" value="Genomic_DNA"/>
</dbReference>
<evidence type="ECO:0000256" key="7">
    <source>
        <dbReference type="ARBA" id="ARBA00023008"/>
    </source>
</evidence>
<dbReference type="Pfam" id="PF07732">
    <property type="entry name" value="Cu-oxidase_3"/>
    <property type="match status" value="1"/>
</dbReference>
<evidence type="ECO:0000259" key="12">
    <source>
        <dbReference type="Pfam" id="PF07731"/>
    </source>
</evidence>
<organism evidence="14 15">
    <name type="scientific">Neodothiora populina</name>
    <dbReference type="NCBI Taxonomy" id="2781224"/>
    <lineage>
        <taxon>Eukaryota</taxon>
        <taxon>Fungi</taxon>
        <taxon>Dikarya</taxon>
        <taxon>Ascomycota</taxon>
        <taxon>Pezizomycotina</taxon>
        <taxon>Dothideomycetes</taxon>
        <taxon>Dothideomycetidae</taxon>
        <taxon>Dothideales</taxon>
        <taxon>Dothioraceae</taxon>
        <taxon>Neodothiora</taxon>
    </lineage>
</organism>
<evidence type="ECO:0000256" key="10">
    <source>
        <dbReference type="SAM" id="SignalP"/>
    </source>
</evidence>
<proteinExistence type="inferred from homology"/>
<keyword evidence="5" id="KW-0479">Metal-binding</keyword>
<dbReference type="CDD" id="cd13901">
    <property type="entry name" value="CuRO_3_MaLCC_like"/>
    <property type="match status" value="1"/>
</dbReference>
<reference evidence="14 15" key="1">
    <citation type="submission" date="2024-07" db="EMBL/GenBank/DDBJ databases">
        <title>Draft sequence of the Neodothiora populina.</title>
        <authorList>
            <person name="Drown D.D."/>
            <person name="Schuette U.S."/>
            <person name="Buechlein A.B."/>
            <person name="Rusch D.R."/>
            <person name="Winton L.W."/>
            <person name="Adams G.A."/>
        </authorList>
    </citation>
    <scope>NUCLEOTIDE SEQUENCE [LARGE SCALE GENOMIC DNA]</scope>
    <source>
        <strain evidence="14 15">CPC 39397</strain>
    </source>
</reference>
<accession>A0ABR3P704</accession>
<name>A0ABR3P704_9PEZI</name>
<dbReference type="InterPro" id="IPR008972">
    <property type="entry name" value="Cupredoxin"/>
</dbReference>
<feature type="domain" description="Plastocyanin-like" evidence="11">
    <location>
        <begin position="226"/>
        <end position="371"/>
    </location>
</feature>
<dbReference type="InterPro" id="IPR011707">
    <property type="entry name" value="Cu-oxidase-like_N"/>
</dbReference>
<evidence type="ECO:0000313" key="14">
    <source>
        <dbReference type="EMBL" id="KAL1301899.1"/>
    </source>
</evidence>
<feature type="signal peptide" evidence="10">
    <location>
        <begin position="1"/>
        <end position="22"/>
    </location>
</feature>
<dbReference type="PROSITE" id="PS00079">
    <property type="entry name" value="MULTICOPPER_OXIDASE1"/>
    <property type="match status" value="1"/>
</dbReference>
<evidence type="ECO:0000256" key="8">
    <source>
        <dbReference type="ARBA" id="ARBA00023180"/>
    </source>
</evidence>
<dbReference type="InterPro" id="IPR033138">
    <property type="entry name" value="Cu_oxidase_CS"/>
</dbReference>
<evidence type="ECO:0000313" key="15">
    <source>
        <dbReference type="Proteomes" id="UP001562354"/>
    </source>
</evidence>
<dbReference type="CDD" id="cd13854">
    <property type="entry name" value="CuRO_1_MaLCC_like"/>
    <property type="match status" value="1"/>
</dbReference>
<keyword evidence="6" id="KW-0560">Oxidoreductase</keyword>
<feature type="domain" description="Plastocyanin-like" evidence="13">
    <location>
        <begin position="98"/>
        <end position="214"/>
    </location>
</feature>
<evidence type="ECO:0000256" key="5">
    <source>
        <dbReference type="ARBA" id="ARBA00022723"/>
    </source>
</evidence>
<dbReference type="InterPro" id="IPR045087">
    <property type="entry name" value="Cu-oxidase_fam"/>
</dbReference>
<evidence type="ECO:0000256" key="6">
    <source>
        <dbReference type="ARBA" id="ARBA00023002"/>
    </source>
</evidence>
<dbReference type="RefSeq" id="XP_069198175.1">
    <property type="nucleotide sequence ID" value="XM_069345972.1"/>
</dbReference>
<keyword evidence="7" id="KW-0186">Copper</keyword>
<dbReference type="InterPro" id="IPR002355">
    <property type="entry name" value="Cu_oxidase_Cu_BS"/>
</dbReference>
<dbReference type="CDD" id="cd13880">
    <property type="entry name" value="CuRO_2_MaLCC_like"/>
    <property type="match status" value="1"/>
</dbReference>